<evidence type="ECO:0000313" key="5">
    <source>
        <dbReference type="EMBL" id="SFF38092.1"/>
    </source>
</evidence>
<evidence type="ECO:0000256" key="1">
    <source>
        <dbReference type="PROSITE-ProRule" id="PRU00169"/>
    </source>
</evidence>
<dbReference type="GO" id="GO:0000156">
    <property type="term" value="F:phosphorelay response regulator activity"/>
    <property type="evidence" value="ECO:0007669"/>
    <property type="project" value="TreeGrafter"/>
</dbReference>
<feature type="compositionally biased region" description="Basic and acidic residues" evidence="2">
    <location>
        <begin position="134"/>
        <end position="143"/>
    </location>
</feature>
<evidence type="ECO:0000259" key="3">
    <source>
        <dbReference type="PROSITE" id="PS50110"/>
    </source>
</evidence>
<dbReference type="Gene3D" id="3.40.50.2300">
    <property type="match status" value="1"/>
</dbReference>
<dbReference type="EMBL" id="FOLQ01000059">
    <property type="protein sequence ID" value="SFF38092.1"/>
    <property type="molecule type" value="Genomic_DNA"/>
</dbReference>
<sequence length="257" mass="29467">MNPSYRVIVLDDEPPARELMEVFVNRLPDLRCVASCANAMQGLQAIQELKPDLLLLDIQMPEMTGLELMRLPLEHRPEVILTTAYADYAVASYEFSVLDYLLKPIAFDRFVSSIVKFRQKRPVQPPTQPGWRAVDSRPTDEPKSGQPPYESDANAIWLREDKRLLQIPYQDILYIEGLRDYVKVFLSDQMILTHMGIGQAESLFQPPLFLRIHRSFIVRRSAIRLIDGNTIVLTNGKQLTIGPLYRETLKNYIAALP</sequence>
<dbReference type="Gene3D" id="2.40.50.1020">
    <property type="entry name" value="LytTr DNA-binding domain"/>
    <property type="match status" value="1"/>
</dbReference>
<dbReference type="Pfam" id="PF00072">
    <property type="entry name" value="Response_reg"/>
    <property type="match status" value="1"/>
</dbReference>
<dbReference type="InterPro" id="IPR007492">
    <property type="entry name" value="LytTR_DNA-bd_dom"/>
</dbReference>
<dbReference type="OrthoDB" id="1646880at2"/>
<feature type="domain" description="Response regulatory" evidence="3">
    <location>
        <begin position="6"/>
        <end position="118"/>
    </location>
</feature>
<dbReference type="InterPro" id="IPR051271">
    <property type="entry name" value="2C-system_Tx_regulators"/>
</dbReference>
<accession>A0A1I2I715</accession>
<feature type="region of interest" description="Disordered" evidence="2">
    <location>
        <begin position="121"/>
        <end position="151"/>
    </location>
</feature>
<proteinExistence type="predicted"/>
<dbReference type="Proteomes" id="UP000198598">
    <property type="component" value="Unassembled WGS sequence"/>
</dbReference>
<gene>
    <name evidence="5" type="ORF">SAMN05216167_1593</name>
</gene>
<feature type="domain" description="HTH LytTR-type" evidence="4">
    <location>
        <begin position="156"/>
        <end position="255"/>
    </location>
</feature>
<evidence type="ECO:0000313" key="6">
    <source>
        <dbReference type="Proteomes" id="UP000198598"/>
    </source>
</evidence>
<dbReference type="PANTHER" id="PTHR45526">
    <property type="entry name" value="TRANSCRIPTIONAL REGULATORY PROTEIN DPIA"/>
    <property type="match status" value="1"/>
</dbReference>
<dbReference type="InterPro" id="IPR011006">
    <property type="entry name" value="CheY-like_superfamily"/>
</dbReference>
<dbReference type="RefSeq" id="WP_093835407.1">
    <property type="nucleotide sequence ID" value="NZ_FOLQ01000059.1"/>
</dbReference>
<dbReference type="AlphaFoldDB" id="A0A1I2I715"/>
<dbReference type="PANTHER" id="PTHR45526:SF1">
    <property type="entry name" value="TRANSCRIPTIONAL REGULATORY PROTEIN DCUR-RELATED"/>
    <property type="match status" value="1"/>
</dbReference>
<evidence type="ECO:0000256" key="2">
    <source>
        <dbReference type="SAM" id="MobiDB-lite"/>
    </source>
</evidence>
<name>A0A1I2I715_9BACT</name>
<dbReference type="InterPro" id="IPR001789">
    <property type="entry name" value="Sig_transdc_resp-reg_receiver"/>
</dbReference>
<organism evidence="5 6">
    <name type="scientific">Spirosoma endophyticum</name>
    <dbReference type="NCBI Taxonomy" id="662367"/>
    <lineage>
        <taxon>Bacteria</taxon>
        <taxon>Pseudomonadati</taxon>
        <taxon>Bacteroidota</taxon>
        <taxon>Cytophagia</taxon>
        <taxon>Cytophagales</taxon>
        <taxon>Cytophagaceae</taxon>
        <taxon>Spirosoma</taxon>
    </lineage>
</organism>
<reference evidence="5 6" key="1">
    <citation type="submission" date="2016-10" db="EMBL/GenBank/DDBJ databases">
        <authorList>
            <person name="de Groot N.N."/>
        </authorList>
    </citation>
    <scope>NUCLEOTIDE SEQUENCE [LARGE SCALE GENOMIC DNA]</scope>
    <source>
        <strain evidence="5 6">DSM 26130</strain>
    </source>
</reference>
<dbReference type="SMART" id="SM00448">
    <property type="entry name" value="REC"/>
    <property type="match status" value="1"/>
</dbReference>
<keyword evidence="1" id="KW-0597">Phosphoprotein</keyword>
<dbReference type="SMART" id="SM00850">
    <property type="entry name" value="LytTR"/>
    <property type="match status" value="1"/>
</dbReference>
<dbReference type="Pfam" id="PF04397">
    <property type="entry name" value="LytTR"/>
    <property type="match status" value="1"/>
</dbReference>
<dbReference type="PROSITE" id="PS50930">
    <property type="entry name" value="HTH_LYTTR"/>
    <property type="match status" value="1"/>
</dbReference>
<dbReference type="GO" id="GO:0003677">
    <property type="term" value="F:DNA binding"/>
    <property type="evidence" value="ECO:0007669"/>
    <property type="project" value="InterPro"/>
</dbReference>
<protein>
    <submittedName>
        <fullName evidence="5">Two component transcriptional regulator, LytTR family</fullName>
    </submittedName>
</protein>
<evidence type="ECO:0000259" key="4">
    <source>
        <dbReference type="PROSITE" id="PS50930"/>
    </source>
</evidence>
<keyword evidence="6" id="KW-1185">Reference proteome</keyword>
<dbReference type="STRING" id="662367.SAMN05216167_1593"/>
<dbReference type="PROSITE" id="PS50110">
    <property type="entry name" value="RESPONSE_REGULATORY"/>
    <property type="match status" value="1"/>
</dbReference>
<feature type="modified residue" description="4-aspartylphosphate" evidence="1">
    <location>
        <position position="57"/>
    </location>
</feature>
<dbReference type="SUPFAM" id="SSF52172">
    <property type="entry name" value="CheY-like"/>
    <property type="match status" value="1"/>
</dbReference>